<evidence type="ECO:0000313" key="4">
    <source>
        <dbReference type="Proteomes" id="UP000245370"/>
    </source>
</evidence>
<dbReference type="OrthoDB" id="1427164at2"/>
<keyword evidence="1" id="KW-0472">Membrane</keyword>
<protein>
    <recommendedName>
        <fullName evidence="2">DUF4190 domain-containing protein</fullName>
    </recommendedName>
</protein>
<reference evidence="3 4" key="1">
    <citation type="submission" date="2018-05" db="EMBL/GenBank/DDBJ databases">
        <title>Brumimicrobium oceani sp. nov., isolated from coastal sediment.</title>
        <authorList>
            <person name="Kou Y."/>
        </authorList>
    </citation>
    <scope>NUCLEOTIDE SEQUENCE [LARGE SCALE GENOMIC DNA]</scope>
    <source>
        <strain evidence="3 4">C305</strain>
    </source>
</reference>
<keyword evidence="1" id="KW-1133">Transmembrane helix</keyword>
<dbReference type="Pfam" id="PF13828">
    <property type="entry name" value="DUF4190"/>
    <property type="match status" value="1"/>
</dbReference>
<sequence>MKNFNFINYLSILLLVSIGFSCSIEKRLHTGGYHLKFNKSLKSNQAASIDEDLKLNLEAEVHNEKLNFKDAGELSVDDGLDELGLYESSAEKAMSLADHEKTNCFPTSNELIFNKIEGCDTLIFRNGDERTVKILEFGESTIKYKKCDHLEGPSYTAKMAEVFMIKYANGAKDVFKAKKVTEAKKEPTQAEEKVTVEPFSIISLILGVIGMVFMLLLNPVLGFFILVPALITGIVGISRRKAHNSRGLGMAITGTVLGVLGTIVGLVILAVVLAFVGY</sequence>
<keyword evidence="4" id="KW-1185">Reference proteome</keyword>
<dbReference type="RefSeq" id="WP_109359950.1">
    <property type="nucleotide sequence ID" value="NZ_QFRJ01000009.1"/>
</dbReference>
<evidence type="ECO:0000259" key="2">
    <source>
        <dbReference type="Pfam" id="PF13828"/>
    </source>
</evidence>
<keyword evidence="1" id="KW-0812">Transmembrane</keyword>
<organism evidence="3 4">
    <name type="scientific">Brumimicrobium oceani</name>
    <dbReference type="NCBI Taxonomy" id="2100725"/>
    <lineage>
        <taxon>Bacteria</taxon>
        <taxon>Pseudomonadati</taxon>
        <taxon>Bacteroidota</taxon>
        <taxon>Flavobacteriia</taxon>
        <taxon>Flavobacteriales</taxon>
        <taxon>Crocinitomicaceae</taxon>
        <taxon>Brumimicrobium</taxon>
    </lineage>
</organism>
<dbReference type="InterPro" id="IPR025241">
    <property type="entry name" value="DUF4190"/>
</dbReference>
<proteinExistence type="predicted"/>
<reference evidence="3 4" key="2">
    <citation type="submission" date="2018-05" db="EMBL/GenBank/DDBJ databases">
        <authorList>
            <person name="Lanie J.A."/>
            <person name="Ng W.-L."/>
            <person name="Kazmierczak K.M."/>
            <person name="Andrzejewski T.M."/>
            <person name="Davidsen T.M."/>
            <person name="Wayne K.J."/>
            <person name="Tettelin H."/>
            <person name="Glass J.I."/>
            <person name="Rusch D."/>
            <person name="Podicherti R."/>
            <person name="Tsui H.-C.T."/>
            <person name="Winkler M.E."/>
        </authorList>
    </citation>
    <scope>NUCLEOTIDE SEQUENCE [LARGE SCALE GENOMIC DNA]</scope>
    <source>
        <strain evidence="3 4">C305</strain>
    </source>
</reference>
<feature type="transmembrane region" description="Helical" evidence="1">
    <location>
        <begin position="6"/>
        <end position="24"/>
    </location>
</feature>
<dbReference type="Proteomes" id="UP000245370">
    <property type="component" value="Unassembled WGS sequence"/>
</dbReference>
<feature type="transmembrane region" description="Helical" evidence="1">
    <location>
        <begin position="250"/>
        <end position="276"/>
    </location>
</feature>
<accession>A0A2U2XB46</accession>
<evidence type="ECO:0000313" key="3">
    <source>
        <dbReference type="EMBL" id="PWH84987.1"/>
    </source>
</evidence>
<feature type="transmembrane region" description="Helical" evidence="1">
    <location>
        <begin position="194"/>
        <end position="214"/>
    </location>
</feature>
<feature type="transmembrane region" description="Helical" evidence="1">
    <location>
        <begin position="220"/>
        <end position="238"/>
    </location>
</feature>
<feature type="domain" description="DUF4190" evidence="2">
    <location>
        <begin position="200"/>
        <end position="267"/>
    </location>
</feature>
<gene>
    <name evidence="3" type="ORF">DIT68_11480</name>
</gene>
<name>A0A2U2XB46_9FLAO</name>
<dbReference type="AlphaFoldDB" id="A0A2U2XB46"/>
<evidence type="ECO:0000256" key="1">
    <source>
        <dbReference type="SAM" id="Phobius"/>
    </source>
</evidence>
<dbReference type="PROSITE" id="PS51257">
    <property type="entry name" value="PROKAR_LIPOPROTEIN"/>
    <property type="match status" value="1"/>
</dbReference>
<comment type="caution">
    <text evidence="3">The sequence shown here is derived from an EMBL/GenBank/DDBJ whole genome shotgun (WGS) entry which is preliminary data.</text>
</comment>
<dbReference type="EMBL" id="QFRJ01000009">
    <property type="protein sequence ID" value="PWH84987.1"/>
    <property type="molecule type" value="Genomic_DNA"/>
</dbReference>